<evidence type="ECO:0000256" key="8">
    <source>
        <dbReference type="SAM" id="SignalP"/>
    </source>
</evidence>
<evidence type="ECO:0000256" key="4">
    <source>
        <dbReference type="ARBA" id="ARBA00022692"/>
    </source>
</evidence>
<dbReference type="RefSeq" id="WP_096341994.1">
    <property type="nucleotide sequence ID" value="NZ_NWMW01000001.1"/>
</dbReference>
<sequence>MLRKALWLAAGSACVMGGASGALASGFSLKEQSAKETGRAFAGGAVAADDASIIFYNPAGMTKLERSQISLNTHVLFVDSSQRNDGTTLTVPGSPAAIPVTGNDGGNPFDQPVIVPTGYAAFRATDRLWFGLGISAPFGLKVEYDPGFFGRYDSIKSEVKTVNIQPSVGFAINDNVSIGGGIDIQQIDVKLRNALPNLVPGAGDGELNISGDDLSVGWNAGVLFSFGKARLGAHYRSKVVHRLDGSYQVSGLVGPLAGANGRSFATAPLEIPESVTVSAMYGVGDRFRVMATGQWFNWSRFEAIVVEPLGRPVTVSEQNYKDSWSGHGAVEFDATDRLTLRAGGLYDTTPTRDAFRTTRVPDGDRIWATAGATWRLNDRIDVNVSYAHVFVSEERLDRRDTLFSGTAAATTARVVSTNSGNADVIGTSLTIRL</sequence>
<dbReference type="PANTHER" id="PTHR35093:SF3">
    <property type="entry name" value="LONG-CHAIN FATTY ACID TRANSPORT PROTEIN"/>
    <property type="match status" value="1"/>
</dbReference>
<dbReference type="Pfam" id="PF03349">
    <property type="entry name" value="Toluene_X"/>
    <property type="match status" value="1"/>
</dbReference>
<dbReference type="GO" id="GO:0009279">
    <property type="term" value="C:cell outer membrane"/>
    <property type="evidence" value="ECO:0007669"/>
    <property type="project" value="UniProtKB-SubCell"/>
</dbReference>
<evidence type="ECO:0000313" key="10">
    <source>
        <dbReference type="Proteomes" id="UP000218366"/>
    </source>
</evidence>
<evidence type="ECO:0000313" key="9">
    <source>
        <dbReference type="EMBL" id="PCD03591.1"/>
    </source>
</evidence>
<dbReference type="Proteomes" id="UP000218366">
    <property type="component" value="Unassembled WGS sequence"/>
</dbReference>
<gene>
    <name evidence="9" type="ORF">COC42_04285</name>
</gene>
<evidence type="ECO:0000256" key="7">
    <source>
        <dbReference type="ARBA" id="ARBA00023237"/>
    </source>
</evidence>
<protein>
    <submittedName>
        <fullName evidence="9">Long-chain fatty acid transporter</fullName>
    </submittedName>
</protein>
<feature type="signal peptide" evidence="8">
    <location>
        <begin position="1"/>
        <end position="24"/>
    </location>
</feature>
<organism evidence="9 10">
    <name type="scientific">Sphingomonas spermidinifaciens</name>
    <dbReference type="NCBI Taxonomy" id="1141889"/>
    <lineage>
        <taxon>Bacteria</taxon>
        <taxon>Pseudomonadati</taxon>
        <taxon>Pseudomonadota</taxon>
        <taxon>Alphaproteobacteria</taxon>
        <taxon>Sphingomonadales</taxon>
        <taxon>Sphingomonadaceae</taxon>
        <taxon>Sphingomonas</taxon>
    </lineage>
</organism>
<comment type="caution">
    <text evidence="9">The sequence shown here is derived from an EMBL/GenBank/DDBJ whole genome shotgun (WGS) entry which is preliminary data.</text>
</comment>
<dbReference type="GO" id="GO:0015483">
    <property type="term" value="F:long-chain fatty acid transporting porin activity"/>
    <property type="evidence" value="ECO:0007669"/>
    <property type="project" value="TreeGrafter"/>
</dbReference>
<dbReference type="EMBL" id="NWMW01000001">
    <property type="protein sequence ID" value="PCD03591.1"/>
    <property type="molecule type" value="Genomic_DNA"/>
</dbReference>
<keyword evidence="5 8" id="KW-0732">Signal</keyword>
<proteinExistence type="inferred from homology"/>
<evidence type="ECO:0000256" key="1">
    <source>
        <dbReference type="ARBA" id="ARBA00004571"/>
    </source>
</evidence>
<feature type="chain" id="PRO_5013082164" evidence="8">
    <location>
        <begin position="25"/>
        <end position="433"/>
    </location>
</feature>
<dbReference type="PANTHER" id="PTHR35093">
    <property type="entry name" value="OUTER MEMBRANE PROTEIN NMB0088-RELATED"/>
    <property type="match status" value="1"/>
</dbReference>
<dbReference type="OrthoDB" id="19849at2"/>
<dbReference type="AlphaFoldDB" id="A0A2A4B575"/>
<keyword evidence="3" id="KW-1134">Transmembrane beta strand</keyword>
<evidence type="ECO:0000256" key="6">
    <source>
        <dbReference type="ARBA" id="ARBA00023136"/>
    </source>
</evidence>
<evidence type="ECO:0000256" key="3">
    <source>
        <dbReference type="ARBA" id="ARBA00022452"/>
    </source>
</evidence>
<keyword evidence="4" id="KW-0812">Transmembrane</keyword>
<evidence type="ECO:0000256" key="2">
    <source>
        <dbReference type="ARBA" id="ARBA00008163"/>
    </source>
</evidence>
<dbReference type="Gene3D" id="2.40.160.60">
    <property type="entry name" value="Outer membrane protein transport protein (OMPP1/FadL/TodX)"/>
    <property type="match status" value="1"/>
</dbReference>
<keyword evidence="7" id="KW-0998">Cell outer membrane</keyword>
<accession>A0A2A4B575</accession>
<dbReference type="SUPFAM" id="SSF56935">
    <property type="entry name" value="Porins"/>
    <property type="match status" value="1"/>
</dbReference>
<reference evidence="9 10" key="1">
    <citation type="submission" date="2017-09" db="EMBL/GenBank/DDBJ databases">
        <title>Sphingomonas spermidinifaciens 9NM-10, whole genome shotgun sequence.</title>
        <authorList>
            <person name="Feng G."/>
            <person name="Zhu H."/>
        </authorList>
    </citation>
    <scope>NUCLEOTIDE SEQUENCE [LARGE SCALE GENOMIC DNA]</scope>
    <source>
        <strain evidence="9 10">9NM-10</strain>
    </source>
</reference>
<keyword evidence="10" id="KW-1185">Reference proteome</keyword>
<comment type="subcellular location">
    <subcellularLocation>
        <location evidence="1">Cell outer membrane</location>
        <topology evidence="1">Multi-pass membrane protein</topology>
    </subcellularLocation>
</comment>
<comment type="similarity">
    <text evidence="2">Belongs to the OmpP1/FadL family.</text>
</comment>
<evidence type="ECO:0000256" key="5">
    <source>
        <dbReference type="ARBA" id="ARBA00022729"/>
    </source>
</evidence>
<dbReference type="InterPro" id="IPR005017">
    <property type="entry name" value="OMPP1/FadL/TodX"/>
</dbReference>
<name>A0A2A4B575_9SPHN</name>
<keyword evidence="6" id="KW-0472">Membrane</keyword>